<dbReference type="GO" id="GO:0032259">
    <property type="term" value="P:methylation"/>
    <property type="evidence" value="ECO:0007669"/>
    <property type="project" value="UniProtKB-KW"/>
</dbReference>
<dbReference type="CDD" id="cd02440">
    <property type="entry name" value="AdoMet_MTases"/>
    <property type="match status" value="1"/>
</dbReference>
<dbReference type="Gene3D" id="3.40.50.150">
    <property type="entry name" value="Vaccinia Virus protein VP39"/>
    <property type="match status" value="1"/>
</dbReference>
<accession>A0A8J3VG28</accession>
<dbReference type="InterPro" id="IPR050508">
    <property type="entry name" value="Methyltransf_Superfamily"/>
</dbReference>
<name>A0A8J3VG28_9ACTN</name>
<reference evidence="2" key="1">
    <citation type="submission" date="2021-01" db="EMBL/GenBank/DDBJ databases">
        <title>Whole genome shotgun sequence of Rhizocola hellebori NBRC 109834.</title>
        <authorList>
            <person name="Komaki H."/>
            <person name="Tamura T."/>
        </authorList>
    </citation>
    <scope>NUCLEOTIDE SEQUENCE</scope>
    <source>
        <strain evidence="2">NBRC 109834</strain>
    </source>
</reference>
<dbReference type="InterPro" id="IPR029063">
    <property type="entry name" value="SAM-dependent_MTases_sf"/>
</dbReference>
<evidence type="ECO:0000313" key="3">
    <source>
        <dbReference type="Proteomes" id="UP000612899"/>
    </source>
</evidence>
<comment type="caution">
    <text evidence="2">The sequence shown here is derived from an EMBL/GenBank/DDBJ whole genome shotgun (WGS) entry which is preliminary data.</text>
</comment>
<dbReference type="PANTHER" id="PTHR42912">
    <property type="entry name" value="METHYLTRANSFERASE"/>
    <property type="match status" value="1"/>
</dbReference>
<feature type="domain" description="Methyltransferase type 11" evidence="1">
    <location>
        <begin position="95"/>
        <end position="191"/>
    </location>
</feature>
<dbReference type="GO" id="GO:0008757">
    <property type="term" value="F:S-adenosylmethionine-dependent methyltransferase activity"/>
    <property type="evidence" value="ECO:0007669"/>
    <property type="project" value="InterPro"/>
</dbReference>
<sequence>MPITTWRNPTPVVTHLSNRPYPRRVEITGEPGATRREVGSHENLRASRSWWDLDADNYQAEHGDFLGEVDFVWCPERLREADANLLGDVRGKRILELGCGAAAAGRWLMTQGAKVISLDLSGGMLRHAKDQNLSSGVPLTLVQADAANLPFGTEQFDIVCTAFGAVPFIEDSARVMREVHRVLKPGGRWVFSVTHPMRWIFLDDPTEHGLVAVHSYFDRRPYVEYDETGAATYVEHHRTLGDRLRELIAAGFTLVDLVEPEWPPGHDQTWGQWSPLRGRLFPGTAIFCSVKS</sequence>
<dbReference type="SUPFAM" id="SSF53335">
    <property type="entry name" value="S-adenosyl-L-methionine-dependent methyltransferases"/>
    <property type="match status" value="1"/>
</dbReference>
<protein>
    <submittedName>
        <fullName evidence="2">SAM-dependent methyltransferase</fullName>
    </submittedName>
</protein>
<dbReference type="PANTHER" id="PTHR42912:SF93">
    <property type="entry name" value="N6-ADENOSINE-METHYLTRANSFERASE TMT1A"/>
    <property type="match status" value="1"/>
</dbReference>
<proteinExistence type="predicted"/>
<dbReference type="InterPro" id="IPR013216">
    <property type="entry name" value="Methyltransf_11"/>
</dbReference>
<organism evidence="2 3">
    <name type="scientific">Rhizocola hellebori</name>
    <dbReference type="NCBI Taxonomy" id="1392758"/>
    <lineage>
        <taxon>Bacteria</taxon>
        <taxon>Bacillati</taxon>
        <taxon>Actinomycetota</taxon>
        <taxon>Actinomycetes</taxon>
        <taxon>Micromonosporales</taxon>
        <taxon>Micromonosporaceae</taxon>
        <taxon>Rhizocola</taxon>
    </lineage>
</organism>
<dbReference type="Proteomes" id="UP000612899">
    <property type="component" value="Unassembled WGS sequence"/>
</dbReference>
<gene>
    <name evidence="2" type="ORF">Rhe02_31020</name>
</gene>
<dbReference type="EMBL" id="BONY01000016">
    <property type="protein sequence ID" value="GIH05035.1"/>
    <property type="molecule type" value="Genomic_DNA"/>
</dbReference>
<evidence type="ECO:0000259" key="1">
    <source>
        <dbReference type="Pfam" id="PF08241"/>
    </source>
</evidence>
<keyword evidence="2" id="KW-0808">Transferase</keyword>
<evidence type="ECO:0000313" key="2">
    <source>
        <dbReference type="EMBL" id="GIH05035.1"/>
    </source>
</evidence>
<keyword evidence="2" id="KW-0489">Methyltransferase</keyword>
<keyword evidence="3" id="KW-1185">Reference proteome</keyword>
<dbReference type="AlphaFoldDB" id="A0A8J3VG28"/>
<dbReference type="RefSeq" id="WP_203908905.1">
    <property type="nucleotide sequence ID" value="NZ_BONY01000016.1"/>
</dbReference>
<dbReference type="Pfam" id="PF08241">
    <property type="entry name" value="Methyltransf_11"/>
    <property type="match status" value="1"/>
</dbReference>